<dbReference type="PROSITE" id="PS00028">
    <property type="entry name" value="ZINC_FINGER_C2H2_1"/>
    <property type="match status" value="2"/>
</dbReference>
<comment type="subcellular location">
    <subcellularLocation>
        <location evidence="1">Nucleus</location>
    </subcellularLocation>
</comment>
<evidence type="ECO:0000256" key="5">
    <source>
        <dbReference type="ARBA" id="ARBA00022833"/>
    </source>
</evidence>
<evidence type="ECO:0000256" key="3">
    <source>
        <dbReference type="ARBA" id="ARBA00022737"/>
    </source>
</evidence>
<dbReference type="AlphaFoldDB" id="A0A376BB93"/>
<keyword evidence="9" id="KW-1133">Transmembrane helix</keyword>
<dbReference type="PANTHER" id="PTHR40626:SF13">
    <property type="entry name" value="RESPIRATION FACTOR 2-RELATED"/>
    <property type="match status" value="1"/>
</dbReference>
<keyword evidence="3" id="KW-0677">Repeat</keyword>
<feature type="compositionally biased region" description="Low complexity" evidence="8">
    <location>
        <begin position="488"/>
        <end position="516"/>
    </location>
</feature>
<dbReference type="PANTHER" id="PTHR40626">
    <property type="entry name" value="MIP31509P"/>
    <property type="match status" value="1"/>
</dbReference>
<gene>
    <name evidence="11" type="ORF">SCODWIG_03585</name>
</gene>
<evidence type="ECO:0000313" key="11">
    <source>
        <dbReference type="EMBL" id="SSD61824.1"/>
    </source>
</evidence>
<feature type="region of interest" description="Disordered" evidence="8">
    <location>
        <begin position="485"/>
        <end position="521"/>
    </location>
</feature>
<dbReference type="GO" id="GO:0000978">
    <property type="term" value="F:RNA polymerase II cis-regulatory region sequence-specific DNA binding"/>
    <property type="evidence" value="ECO:0007669"/>
    <property type="project" value="InterPro"/>
</dbReference>
<dbReference type="GO" id="GO:0008270">
    <property type="term" value="F:zinc ion binding"/>
    <property type="evidence" value="ECO:0007669"/>
    <property type="project" value="UniProtKB-KW"/>
</dbReference>
<accession>A0A376BB93</accession>
<dbReference type="Gene3D" id="3.30.160.60">
    <property type="entry name" value="Classic Zinc Finger"/>
    <property type="match status" value="2"/>
</dbReference>
<keyword evidence="9" id="KW-0812">Transmembrane</keyword>
<feature type="domain" description="C2H2-type" evidence="10">
    <location>
        <begin position="77"/>
        <end position="105"/>
    </location>
</feature>
<evidence type="ECO:0000256" key="2">
    <source>
        <dbReference type="ARBA" id="ARBA00022723"/>
    </source>
</evidence>
<dbReference type="InterPro" id="IPR036236">
    <property type="entry name" value="Znf_C2H2_sf"/>
</dbReference>
<protein>
    <recommendedName>
        <fullName evidence="10">C2H2-type domain-containing protein</fullName>
    </recommendedName>
</protein>
<proteinExistence type="predicted"/>
<keyword evidence="4 7" id="KW-0863">Zinc-finger</keyword>
<dbReference type="VEuPathDB" id="FungiDB:SCODWIG_03585"/>
<sequence>MMKPNEQQTITSLSTDNNITNQETDKENKSNLLIPKKSRAIRTTKPRPYLCSICTRGFVRKEHLKRHSLAHTNEKPFKCLFCGRCFARKDLVLRHQRVIHSSLMSTTDDQENNSDISTNLTSNAVKNSSSINDANIVKIEGNTQNILPANNNIQTDKELIKEQTHVTVPLQIKKRPRHASFSASSEVTYTHSKEADIIQQKIAKQNNSTNEVPHQVGFSTPQISFQELIDAIPELQLNNCATANITDMNTIAPNNTTAASTNNHPTTDLPEGFISLLNLTEYYNANGSINSAANNNNITTTTNTTDISNNATANNTSEVPYKLNTPFLLNSPSLSNLLLMNGGTNGFTPNQNAYLIGNNNSIYNINNTTKDDTNGNKNMNLSTSEDELDYFNYKSNNNTNNGDTNTSNALYHIPPNTTNNNTATTNQHWLADFIYSNFEDDLELDLSHFNDIGFDELYNEANNNSISINSNAIPRNNLSGSNMINLRNNSSAPTTTSTIPTTTPSSPINSIPTKNNGNSKQVPNFFRSRQMDLFKKQLMLFNSQPEKHTTANNFKNTSNTIFGITSDDLPINTLQFSSARLHLFTHELRQEILQAHHLTDSQFPTVEELNQYVNFYNTEFHPYFDFIHLYSIQPSLENHSLLTSIACIGSLYNFHLFHGMQLFSISRHHIRQLLEKISENEKEFIPLWIIQSMVMLTFVETFHNDINITSNVETHLKTLIKIVHKKQLNVPLEKLINPPIKFGNTTNINKKDIDEIFQYFIKAQSRIRTCHTILCISNLFTSLVGLEDCCLHSIDLKKSGVPCYQQDLYHVSNSKEWYFLLTAKYKINLDSKFSLVELSNGGDVYAHCLIDLTTTAGDGSTNVSNANNKEEDLLHISAPNSAVNTNTNTISFNGINHYLPLHHFASFKNISYFTLLSMLISIHEKIGIERSKKYDDFQWLFNSVPIINQLLHSWETLYTRNGGILVEEGNNNHNGGYKNISLINNSPKMKLILPLLNFAKIRKCLNLVPIMNAIWLKDWETLNRVMDEFIVVESNVVPIINSNSNALLNIKFNLLRDAAQYSISTIKLWIDIVSIMQNARKTSMNTPIFAITCIFTSIIVLSVYLQKIESVIVSSQLFPQADRQLWLQSEIVLKKLEQHLLPKGYNMESYAEFLRLQANGALDVEPLDDELAIKATMNTNTPIEETFKVIKKARLSSRTLYLGVRILADAPIWPIALLFAQALQARSIHINKNREK</sequence>
<dbReference type="InterPro" id="IPR013087">
    <property type="entry name" value="Znf_C2H2_type"/>
</dbReference>
<dbReference type="EMBL" id="UFAJ01000917">
    <property type="protein sequence ID" value="SSD61824.1"/>
    <property type="molecule type" value="Genomic_DNA"/>
</dbReference>
<keyword evidence="12" id="KW-1185">Reference proteome</keyword>
<keyword evidence="6" id="KW-0539">Nucleus</keyword>
<evidence type="ECO:0000256" key="7">
    <source>
        <dbReference type="PROSITE-ProRule" id="PRU00042"/>
    </source>
</evidence>
<evidence type="ECO:0000256" key="4">
    <source>
        <dbReference type="ARBA" id="ARBA00022771"/>
    </source>
</evidence>
<dbReference type="GO" id="GO:0000981">
    <property type="term" value="F:DNA-binding transcription factor activity, RNA polymerase II-specific"/>
    <property type="evidence" value="ECO:0007669"/>
    <property type="project" value="InterPro"/>
</dbReference>
<dbReference type="SUPFAM" id="SSF57667">
    <property type="entry name" value="beta-beta-alpha zinc fingers"/>
    <property type="match status" value="1"/>
</dbReference>
<reference evidence="12" key="1">
    <citation type="submission" date="2018-06" db="EMBL/GenBank/DDBJ databases">
        <authorList>
            <person name="Guldener U."/>
        </authorList>
    </citation>
    <scope>NUCLEOTIDE SEQUENCE [LARGE SCALE GENOMIC DNA]</scope>
    <source>
        <strain evidence="12">UTAD17</strain>
    </source>
</reference>
<dbReference type="PROSITE" id="PS50157">
    <property type="entry name" value="ZINC_FINGER_C2H2_2"/>
    <property type="match status" value="2"/>
</dbReference>
<feature type="compositionally biased region" description="Polar residues" evidence="8">
    <location>
        <begin position="1"/>
        <end position="22"/>
    </location>
</feature>
<feature type="transmembrane region" description="Helical" evidence="9">
    <location>
        <begin position="1086"/>
        <end position="1105"/>
    </location>
</feature>
<dbReference type="InterPro" id="IPR051059">
    <property type="entry name" value="VerF-like"/>
</dbReference>
<evidence type="ECO:0000259" key="10">
    <source>
        <dbReference type="PROSITE" id="PS50157"/>
    </source>
</evidence>
<dbReference type="Proteomes" id="UP000262825">
    <property type="component" value="Unassembled WGS sequence"/>
</dbReference>
<feature type="transmembrane region" description="Helical" evidence="9">
    <location>
        <begin position="1200"/>
        <end position="1223"/>
    </location>
</feature>
<evidence type="ECO:0000256" key="6">
    <source>
        <dbReference type="ARBA" id="ARBA00023242"/>
    </source>
</evidence>
<organism evidence="11 12">
    <name type="scientific">Saccharomycodes ludwigii</name>
    <dbReference type="NCBI Taxonomy" id="36035"/>
    <lineage>
        <taxon>Eukaryota</taxon>
        <taxon>Fungi</taxon>
        <taxon>Dikarya</taxon>
        <taxon>Ascomycota</taxon>
        <taxon>Saccharomycotina</taxon>
        <taxon>Saccharomycetes</taxon>
        <taxon>Saccharomycodales</taxon>
        <taxon>Saccharomycodaceae</taxon>
        <taxon>Saccharomycodes</taxon>
    </lineage>
</organism>
<dbReference type="GO" id="GO:0005634">
    <property type="term" value="C:nucleus"/>
    <property type="evidence" value="ECO:0007669"/>
    <property type="project" value="UniProtKB-SubCell"/>
</dbReference>
<dbReference type="GO" id="GO:0000785">
    <property type="term" value="C:chromatin"/>
    <property type="evidence" value="ECO:0007669"/>
    <property type="project" value="TreeGrafter"/>
</dbReference>
<keyword evidence="5" id="KW-0862">Zinc</keyword>
<evidence type="ECO:0000313" key="12">
    <source>
        <dbReference type="Proteomes" id="UP000262825"/>
    </source>
</evidence>
<feature type="region of interest" description="Disordered" evidence="8">
    <location>
        <begin position="1"/>
        <end position="33"/>
    </location>
</feature>
<evidence type="ECO:0000256" key="8">
    <source>
        <dbReference type="SAM" id="MobiDB-lite"/>
    </source>
</evidence>
<dbReference type="Pfam" id="PF00096">
    <property type="entry name" value="zf-C2H2"/>
    <property type="match status" value="2"/>
</dbReference>
<evidence type="ECO:0000256" key="1">
    <source>
        <dbReference type="ARBA" id="ARBA00004123"/>
    </source>
</evidence>
<name>A0A376BB93_9ASCO</name>
<dbReference type="SMART" id="SM00355">
    <property type="entry name" value="ZnF_C2H2"/>
    <property type="match status" value="2"/>
</dbReference>
<keyword evidence="9" id="KW-0472">Membrane</keyword>
<dbReference type="CDD" id="cd12148">
    <property type="entry name" value="fungal_TF_MHR"/>
    <property type="match status" value="1"/>
</dbReference>
<feature type="domain" description="C2H2-type" evidence="10">
    <location>
        <begin position="49"/>
        <end position="76"/>
    </location>
</feature>
<evidence type="ECO:0000256" key="9">
    <source>
        <dbReference type="SAM" id="Phobius"/>
    </source>
</evidence>
<keyword evidence="2" id="KW-0479">Metal-binding</keyword>